<dbReference type="InterPro" id="IPR050397">
    <property type="entry name" value="Env_Response_Regulators"/>
</dbReference>
<reference evidence="2" key="1">
    <citation type="submission" date="2020-05" db="EMBL/GenBank/DDBJ databases">
        <authorList>
            <person name="Zhu T."/>
            <person name="Keshari N."/>
            <person name="Lu X."/>
        </authorList>
    </citation>
    <scope>NUCLEOTIDE SEQUENCE</scope>
    <source>
        <strain evidence="2">NK1-12</strain>
    </source>
</reference>
<proteinExistence type="predicted"/>
<dbReference type="Gene3D" id="2.60.120.10">
    <property type="entry name" value="Jelly Rolls"/>
    <property type="match status" value="1"/>
</dbReference>
<protein>
    <submittedName>
        <fullName evidence="2">Crp/Fnr family transcriptional regulator</fullName>
    </submittedName>
</protein>
<dbReference type="AlphaFoldDB" id="A0AA96WE54"/>
<dbReference type="InterPro" id="IPR036388">
    <property type="entry name" value="WH-like_DNA-bd_sf"/>
</dbReference>
<dbReference type="SMART" id="SM00100">
    <property type="entry name" value="cNMP"/>
    <property type="match status" value="1"/>
</dbReference>
<evidence type="ECO:0000259" key="1">
    <source>
        <dbReference type="PROSITE" id="PS50042"/>
    </source>
</evidence>
<accession>A0AA96WE54</accession>
<dbReference type="Gene3D" id="1.10.10.10">
    <property type="entry name" value="Winged helix-like DNA-binding domain superfamily/Winged helix DNA-binding domain"/>
    <property type="match status" value="1"/>
</dbReference>
<sequence length="243" mass="27053">MQASIAQLRQISVLRDLEEAELEQLQAATALYAYQTGEVVMHAGDPLPSRLYVVFSGVLQITRVAQTGKETVFRVLPAGEIFAAPALVGDGIAPATVMATGPAEVLTIERDALLQAISRRPEVALRILEIYNQRLQQLHNMVHDLVSERALVRLIHLIRYYAMQFGTTPSNQAEQLNVKLSYYQLARSVGITYEECVRLFKLLQPVVSYKRGGLIQVTNWQALAAMATRAESAKSQSEQSWTR</sequence>
<dbReference type="InterPro" id="IPR014710">
    <property type="entry name" value="RmlC-like_jellyroll"/>
</dbReference>
<name>A0AA96WE54_9CYAN</name>
<dbReference type="SUPFAM" id="SSF51206">
    <property type="entry name" value="cAMP-binding domain-like"/>
    <property type="match status" value="1"/>
</dbReference>
<dbReference type="PANTHER" id="PTHR24567">
    <property type="entry name" value="CRP FAMILY TRANSCRIPTIONAL REGULATORY PROTEIN"/>
    <property type="match status" value="1"/>
</dbReference>
<dbReference type="RefSeq" id="WP_316435170.1">
    <property type="nucleotide sequence ID" value="NZ_CP053586.1"/>
</dbReference>
<dbReference type="PROSITE" id="PS50042">
    <property type="entry name" value="CNMP_BINDING_3"/>
    <property type="match status" value="1"/>
</dbReference>
<dbReference type="GO" id="GO:0005829">
    <property type="term" value="C:cytosol"/>
    <property type="evidence" value="ECO:0007669"/>
    <property type="project" value="TreeGrafter"/>
</dbReference>
<dbReference type="EMBL" id="CP053586">
    <property type="protein sequence ID" value="WNZ23488.1"/>
    <property type="molecule type" value="Genomic_DNA"/>
</dbReference>
<dbReference type="InterPro" id="IPR000595">
    <property type="entry name" value="cNMP-bd_dom"/>
</dbReference>
<dbReference type="CDD" id="cd00038">
    <property type="entry name" value="CAP_ED"/>
    <property type="match status" value="1"/>
</dbReference>
<dbReference type="Pfam" id="PF00027">
    <property type="entry name" value="cNMP_binding"/>
    <property type="match status" value="1"/>
</dbReference>
<organism evidence="2">
    <name type="scientific">Leptolyngbya sp. NK1-12</name>
    <dbReference type="NCBI Taxonomy" id="2547451"/>
    <lineage>
        <taxon>Bacteria</taxon>
        <taxon>Bacillati</taxon>
        <taxon>Cyanobacteriota</taxon>
        <taxon>Cyanophyceae</taxon>
        <taxon>Leptolyngbyales</taxon>
        <taxon>Leptolyngbyaceae</taxon>
        <taxon>Leptolyngbya group</taxon>
        <taxon>Leptolyngbya</taxon>
    </lineage>
</organism>
<dbReference type="GO" id="GO:0003700">
    <property type="term" value="F:DNA-binding transcription factor activity"/>
    <property type="evidence" value="ECO:0007669"/>
    <property type="project" value="TreeGrafter"/>
</dbReference>
<evidence type="ECO:0000313" key="2">
    <source>
        <dbReference type="EMBL" id="WNZ23488.1"/>
    </source>
</evidence>
<dbReference type="PANTHER" id="PTHR24567:SF74">
    <property type="entry name" value="HTH-TYPE TRANSCRIPTIONAL REGULATOR ARCR"/>
    <property type="match status" value="1"/>
</dbReference>
<dbReference type="InterPro" id="IPR018490">
    <property type="entry name" value="cNMP-bd_dom_sf"/>
</dbReference>
<feature type="domain" description="Cyclic nucleotide-binding" evidence="1">
    <location>
        <begin position="13"/>
        <end position="134"/>
    </location>
</feature>
<gene>
    <name evidence="2" type="ORF">HJG54_11920</name>
</gene>